<keyword evidence="4" id="KW-0489">Methyltransferase</keyword>
<comment type="similarity">
    <text evidence="1">Belongs to the methyltransferase superfamily. L-isoaspartyl/D-aspartyl protein methyltransferase family.</text>
</comment>
<dbReference type="CDD" id="cd02440">
    <property type="entry name" value="AdoMet_MTases"/>
    <property type="match status" value="1"/>
</dbReference>
<keyword evidence="4" id="KW-0808">Transferase</keyword>
<comment type="caution">
    <text evidence="4">The sequence shown here is derived from an EMBL/GenBank/DDBJ whole genome shotgun (WGS) entry which is preliminary data.</text>
</comment>
<evidence type="ECO:0000313" key="4">
    <source>
        <dbReference type="EMBL" id="RCL72057.1"/>
    </source>
</evidence>
<sequence length="223" mass="25291">MSDFNSMRINMVNNQIKPFAVTDTKILDAFGEIPRENFSQYSNEAIIYSDNIVYLSNKKKYQSRFYLSPAILAKMIQIADIQNDEKILEIGCLTGYSSTILSKLCKKVFAIDNDQELIDIANSNVKELGISNITFAHNALKDGYPKKAPYDLIFIHGSIEVLPDDISSQIRENGRIVTISNNNNVGNVVVFKKAGSFLDKINYFEISVPYISKEFIKKNKFTF</sequence>
<dbReference type="AlphaFoldDB" id="A0A368DJN6"/>
<evidence type="ECO:0000256" key="2">
    <source>
        <dbReference type="ARBA" id="ARBA00013346"/>
    </source>
</evidence>
<evidence type="ECO:0000256" key="1">
    <source>
        <dbReference type="ARBA" id="ARBA00005369"/>
    </source>
</evidence>
<organism evidence="4 5">
    <name type="scientific">PS1 clade bacterium</name>
    <dbReference type="NCBI Taxonomy" id="2175152"/>
    <lineage>
        <taxon>Bacteria</taxon>
        <taxon>Pseudomonadati</taxon>
        <taxon>Pseudomonadota</taxon>
        <taxon>Alphaproteobacteria</taxon>
        <taxon>PS1 clade</taxon>
    </lineage>
</organism>
<dbReference type="PANTHER" id="PTHR11579">
    <property type="entry name" value="PROTEIN-L-ISOASPARTATE O-METHYLTRANSFERASE"/>
    <property type="match status" value="1"/>
</dbReference>
<dbReference type="Proteomes" id="UP000253570">
    <property type="component" value="Unassembled WGS sequence"/>
</dbReference>
<dbReference type="GO" id="GO:0005737">
    <property type="term" value="C:cytoplasm"/>
    <property type="evidence" value="ECO:0007669"/>
    <property type="project" value="TreeGrafter"/>
</dbReference>
<dbReference type="Pfam" id="PF01135">
    <property type="entry name" value="PCMT"/>
    <property type="match status" value="1"/>
</dbReference>
<evidence type="ECO:0000313" key="5">
    <source>
        <dbReference type="Proteomes" id="UP000253570"/>
    </source>
</evidence>
<dbReference type="EMBL" id="QOQD01000017">
    <property type="protein sequence ID" value="RCL72057.1"/>
    <property type="molecule type" value="Genomic_DNA"/>
</dbReference>
<dbReference type="SUPFAM" id="SSF53335">
    <property type="entry name" value="S-adenosyl-L-methionine-dependent methyltransferases"/>
    <property type="match status" value="1"/>
</dbReference>
<dbReference type="GO" id="GO:0032259">
    <property type="term" value="P:methylation"/>
    <property type="evidence" value="ECO:0007669"/>
    <property type="project" value="UniProtKB-KW"/>
</dbReference>
<dbReference type="InterPro" id="IPR029063">
    <property type="entry name" value="SAM-dependent_MTases_sf"/>
</dbReference>
<dbReference type="PANTHER" id="PTHR11579:SF18">
    <property type="entry name" value="PROTEIN-L-ISOASPARTATE O-METHYLTRANSFERASE"/>
    <property type="match status" value="1"/>
</dbReference>
<evidence type="ECO:0000256" key="3">
    <source>
        <dbReference type="ARBA" id="ARBA00030757"/>
    </source>
</evidence>
<gene>
    <name evidence="4" type="ORF">DBW71_05870</name>
</gene>
<accession>A0A368DJN6</accession>
<reference evidence="4 5" key="1">
    <citation type="journal article" date="2018" name="Microbiome">
        <title>Fine metagenomic profile of the Mediterranean stratified and mixed water columns revealed by assembly and recruitment.</title>
        <authorList>
            <person name="Haro-Moreno J.M."/>
            <person name="Lopez-Perez M."/>
            <person name="De La Torre J.R."/>
            <person name="Picazo A."/>
            <person name="Camacho A."/>
            <person name="Rodriguez-Valera F."/>
        </authorList>
    </citation>
    <scope>NUCLEOTIDE SEQUENCE [LARGE SCALE GENOMIC DNA]</scope>
    <source>
        <strain evidence="4">MED-G57</strain>
    </source>
</reference>
<dbReference type="Gene3D" id="3.40.50.150">
    <property type="entry name" value="Vaccinia Virus protein VP39"/>
    <property type="match status" value="1"/>
</dbReference>
<name>A0A368DJN6_9PROT</name>
<protein>
    <recommendedName>
        <fullName evidence="2">Protein-L-isoaspartate O-methyltransferase</fullName>
    </recommendedName>
    <alternativeName>
        <fullName evidence="3">Protein L-isoaspartyl methyltransferase</fullName>
    </alternativeName>
</protein>
<proteinExistence type="inferred from homology"/>
<dbReference type="GO" id="GO:0004719">
    <property type="term" value="F:protein-L-isoaspartate (D-aspartate) O-methyltransferase activity"/>
    <property type="evidence" value="ECO:0007669"/>
    <property type="project" value="InterPro"/>
</dbReference>
<dbReference type="InterPro" id="IPR000682">
    <property type="entry name" value="PCMT"/>
</dbReference>